<dbReference type="EMBL" id="RKQL01000001">
    <property type="protein sequence ID" value="RPE72533.1"/>
    <property type="molecule type" value="Genomic_DNA"/>
</dbReference>
<keyword evidence="2" id="KW-1185">Reference proteome</keyword>
<sequence>MRAQIAQAISARVRAVDAALTLTAWGEKQVAVMVERMDIRDTDVIDGRVAVVVQADHIDAVPLAELVVALAAPLRVSAPGLLSIDMSLTSVEERIEEAAAALVAIYRVRGRIDPAAIGSADDLRYTSAYLGVAPWIGAAHEDKYVRVDTEPVIGETSLEDMLP</sequence>
<dbReference type="OrthoDB" id="9156438at2"/>
<dbReference type="AlphaFoldDB" id="A0A3N4UQN0"/>
<proteinExistence type="predicted"/>
<name>A0A3N4UQN0_9BURK</name>
<accession>A0A3N4UQN0</accession>
<evidence type="ECO:0000313" key="1">
    <source>
        <dbReference type="EMBL" id="RPE72533.1"/>
    </source>
</evidence>
<protein>
    <submittedName>
        <fullName evidence="1">Uncharacterized protein</fullName>
    </submittedName>
</protein>
<dbReference type="Proteomes" id="UP000272193">
    <property type="component" value="Unassembled WGS sequence"/>
</dbReference>
<dbReference type="RefSeq" id="WP_124219521.1">
    <property type="nucleotide sequence ID" value="NZ_RKQL01000001.1"/>
</dbReference>
<reference evidence="1 2" key="1">
    <citation type="submission" date="2018-11" db="EMBL/GenBank/DDBJ databases">
        <title>Genomic Encyclopedia of Type Strains, Phase IV (KMG-IV): sequencing the most valuable type-strain genomes for metagenomic binning, comparative biology and taxonomic classification.</title>
        <authorList>
            <person name="Goeker M."/>
        </authorList>
    </citation>
    <scope>NUCLEOTIDE SEQUENCE [LARGE SCALE GENOMIC DNA]</scope>
    <source>
        <strain evidence="1 2">DSM 101684</strain>
    </source>
</reference>
<gene>
    <name evidence="1" type="ORF">EDC62_0224</name>
</gene>
<comment type="caution">
    <text evidence="1">The sequence shown here is derived from an EMBL/GenBank/DDBJ whole genome shotgun (WGS) entry which is preliminary data.</text>
</comment>
<evidence type="ECO:0000313" key="2">
    <source>
        <dbReference type="Proteomes" id="UP000272193"/>
    </source>
</evidence>
<organism evidence="1 2">
    <name type="scientific">Tibeticola sediminis</name>
    <dbReference type="NCBI Taxonomy" id="1917811"/>
    <lineage>
        <taxon>Bacteria</taxon>
        <taxon>Pseudomonadati</taxon>
        <taxon>Pseudomonadota</taxon>
        <taxon>Betaproteobacteria</taxon>
        <taxon>Burkholderiales</taxon>
        <taxon>Comamonadaceae</taxon>
        <taxon>Tibeticola</taxon>
    </lineage>
</organism>